<evidence type="ECO:0000313" key="2">
    <source>
        <dbReference type="EMBL" id="TDL85820.1"/>
    </source>
</evidence>
<dbReference type="AlphaFoldDB" id="A0A4R6AP18"/>
<evidence type="ECO:0000256" key="1">
    <source>
        <dbReference type="SAM" id="MobiDB-lite"/>
    </source>
</evidence>
<organism evidence="2 3">
    <name type="scientific">Meridianimarinicoccus aquatilis</name>
    <dbReference type="NCBI Taxonomy" id="2552766"/>
    <lineage>
        <taxon>Bacteria</taxon>
        <taxon>Pseudomonadati</taxon>
        <taxon>Pseudomonadota</taxon>
        <taxon>Alphaproteobacteria</taxon>
        <taxon>Rhodobacterales</taxon>
        <taxon>Paracoccaceae</taxon>
        <taxon>Meridianimarinicoccus</taxon>
    </lineage>
</organism>
<feature type="compositionally biased region" description="Basic and acidic residues" evidence="1">
    <location>
        <begin position="58"/>
        <end position="77"/>
    </location>
</feature>
<dbReference type="EMBL" id="SMZO01000038">
    <property type="protein sequence ID" value="TDL85820.1"/>
    <property type="molecule type" value="Genomic_DNA"/>
</dbReference>
<protein>
    <submittedName>
        <fullName evidence="2">Uncharacterized protein</fullName>
    </submittedName>
</protein>
<evidence type="ECO:0000313" key="3">
    <source>
        <dbReference type="Proteomes" id="UP000294562"/>
    </source>
</evidence>
<feature type="region of interest" description="Disordered" evidence="1">
    <location>
        <begin position="47"/>
        <end position="77"/>
    </location>
</feature>
<sequence>MRKAIVFLLLAACAPEGFPDDPVFSDPATLENPGIAPLDPILARANEENATENTEEELQARGESLRSRAEAVREQSP</sequence>
<keyword evidence="3" id="KW-1185">Reference proteome</keyword>
<name>A0A4R6AP18_9RHOB</name>
<dbReference type="Proteomes" id="UP000294562">
    <property type="component" value="Unassembled WGS sequence"/>
</dbReference>
<gene>
    <name evidence="2" type="ORF">E2L05_14510</name>
</gene>
<proteinExistence type="predicted"/>
<reference evidence="2 3" key="1">
    <citation type="submission" date="2019-03" db="EMBL/GenBank/DDBJ databases">
        <title>Rhodobacteraceae bacterium SM1902, a new member of the family Rhodobacteraceae isolated from Yantai.</title>
        <authorList>
            <person name="Sun Y."/>
        </authorList>
    </citation>
    <scope>NUCLEOTIDE SEQUENCE [LARGE SCALE GENOMIC DNA]</scope>
    <source>
        <strain evidence="2 3">SM1902</strain>
    </source>
</reference>
<dbReference type="OrthoDB" id="7873078at2"/>
<dbReference type="RefSeq" id="WP_133343625.1">
    <property type="nucleotide sequence ID" value="NZ_SMZO01000038.1"/>
</dbReference>
<comment type="caution">
    <text evidence="2">The sequence shown here is derived from an EMBL/GenBank/DDBJ whole genome shotgun (WGS) entry which is preliminary data.</text>
</comment>
<accession>A0A4R6AP18</accession>